<dbReference type="Gene3D" id="3.90.1720.10">
    <property type="entry name" value="endopeptidase domain like (from Nostoc punctiforme)"/>
    <property type="match status" value="1"/>
</dbReference>
<keyword evidence="2" id="KW-0645">Protease</keyword>
<evidence type="ECO:0000256" key="1">
    <source>
        <dbReference type="ARBA" id="ARBA00007074"/>
    </source>
</evidence>
<protein>
    <submittedName>
        <fullName evidence="7">C40 family peptidase</fullName>
    </submittedName>
</protein>
<gene>
    <name evidence="7" type="ORF">ACFO3F_01780</name>
</gene>
<dbReference type="InterPro" id="IPR051202">
    <property type="entry name" value="Peptidase_C40"/>
</dbReference>
<dbReference type="InterPro" id="IPR000064">
    <property type="entry name" value="NLP_P60_dom"/>
</dbReference>
<dbReference type="Proteomes" id="UP001595955">
    <property type="component" value="Unassembled WGS sequence"/>
</dbReference>
<name>A0ABV9D5B9_9MICO</name>
<dbReference type="Pfam" id="PF00877">
    <property type="entry name" value="NLPC_P60"/>
    <property type="match status" value="1"/>
</dbReference>
<feature type="signal peptide" evidence="5">
    <location>
        <begin position="1"/>
        <end position="20"/>
    </location>
</feature>
<dbReference type="PANTHER" id="PTHR47053">
    <property type="entry name" value="MUREIN DD-ENDOPEPTIDASE MEPH-RELATED"/>
    <property type="match status" value="1"/>
</dbReference>
<organism evidence="7 8">
    <name type="scientific">Georgenia faecalis</name>
    <dbReference type="NCBI Taxonomy" id="2483799"/>
    <lineage>
        <taxon>Bacteria</taxon>
        <taxon>Bacillati</taxon>
        <taxon>Actinomycetota</taxon>
        <taxon>Actinomycetes</taxon>
        <taxon>Micrococcales</taxon>
        <taxon>Bogoriellaceae</taxon>
        <taxon>Georgenia</taxon>
    </lineage>
</organism>
<evidence type="ECO:0000313" key="7">
    <source>
        <dbReference type="EMBL" id="MFC4553967.1"/>
    </source>
</evidence>
<evidence type="ECO:0000256" key="4">
    <source>
        <dbReference type="ARBA" id="ARBA00022807"/>
    </source>
</evidence>
<dbReference type="PROSITE" id="PS51935">
    <property type="entry name" value="NLPC_P60"/>
    <property type="match status" value="1"/>
</dbReference>
<dbReference type="RefSeq" id="WP_342352727.1">
    <property type="nucleotide sequence ID" value="NZ_CP033325.1"/>
</dbReference>
<sequence>MAVAASSGLALTMAASTAIAAPDSTTSALPQVDVTSLSAQARTALTSPTVAVPADVEWTVEPAQVVATPPKTTAEADPIAERVEEIAAAEAAAQAEAEAQAAAEAAAAAAATEARTEATASRSGAREEVAAAQAPAAAEAAAPAAAAPAAAPAQSYSGGSVVDIAYRYVGTPYVWGGTTPAGFDCSGFTSYVYAQVGINLPRSSSAQRNAGTVVSASEARAGDLVWWPGHVGIYLGNGQYIAAHSVGNPLSARPIYKSNPTFVRVG</sequence>
<dbReference type="PANTHER" id="PTHR47053:SF1">
    <property type="entry name" value="MUREIN DD-ENDOPEPTIDASE MEPH-RELATED"/>
    <property type="match status" value="1"/>
</dbReference>
<keyword evidence="4" id="KW-0788">Thiol protease</keyword>
<evidence type="ECO:0000256" key="5">
    <source>
        <dbReference type="SAM" id="SignalP"/>
    </source>
</evidence>
<reference evidence="8" key="1">
    <citation type="journal article" date="2019" name="Int. J. Syst. Evol. Microbiol.">
        <title>The Global Catalogue of Microorganisms (GCM) 10K type strain sequencing project: providing services to taxonomists for standard genome sequencing and annotation.</title>
        <authorList>
            <consortium name="The Broad Institute Genomics Platform"/>
            <consortium name="The Broad Institute Genome Sequencing Center for Infectious Disease"/>
            <person name="Wu L."/>
            <person name="Ma J."/>
        </authorList>
    </citation>
    <scope>NUCLEOTIDE SEQUENCE [LARGE SCALE GENOMIC DNA]</scope>
    <source>
        <strain evidence="8">JCM 3369</strain>
    </source>
</reference>
<evidence type="ECO:0000259" key="6">
    <source>
        <dbReference type="PROSITE" id="PS51935"/>
    </source>
</evidence>
<comment type="similarity">
    <text evidence="1">Belongs to the peptidase C40 family.</text>
</comment>
<comment type="caution">
    <text evidence="7">The sequence shown here is derived from an EMBL/GenBank/DDBJ whole genome shotgun (WGS) entry which is preliminary data.</text>
</comment>
<keyword evidence="3" id="KW-0378">Hydrolase</keyword>
<proteinExistence type="inferred from homology"/>
<feature type="chain" id="PRO_5045770561" evidence="5">
    <location>
        <begin position="21"/>
        <end position="266"/>
    </location>
</feature>
<evidence type="ECO:0000256" key="2">
    <source>
        <dbReference type="ARBA" id="ARBA00022670"/>
    </source>
</evidence>
<feature type="domain" description="NlpC/P60" evidence="6">
    <location>
        <begin position="155"/>
        <end position="266"/>
    </location>
</feature>
<dbReference type="SUPFAM" id="SSF54001">
    <property type="entry name" value="Cysteine proteinases"/>
    <property type="match status" value="1"/>
</dbReference>
<keyword evidence="8" id="KW-1185">Reference proteome</keyword>
<dbReference type="EMBL" id="JBHSGF010000001">
    <property type="protein sequence ID" value="MFC4553967.1"/>
    <property type="molecule type" value="Genomic_DNA"/>
</dbReference>
<dbReference type="InterPro" id="IPR038765">
    <property type="entry name" value="Papain-like_cys_pep_sf"/>
</dbReference>
<keyword evidence="5" id="KW-0732">Signal</keyword>
<evidence type="ECO:0000313" key="8">
    <source>
        <dbReference type="Proteomes" id="UP001595955"/>
    </source>
</evidence>
<evidence type="ECO:0000256" key="3">
    <source>
        <dbReference type="ARBA" id="ARBA00022801"/>
    </source>
</evidence>
<accession>A0ABV9D5B9</accession>